<dbReference type="EMBL" id="MU274984">
    <property type="protein sequence ID" value="KAI0083185.1"/>
    <property type="molecule type" value="Genomic_DNA"/>
</dbReference>
<proteinExistence type="predicted"/>
<sequence length="449" mass="50117">MSDQTVSSVMFSGIGSHSSDRICTAFPGVPLIMYYFFYNAYVALRLYAIWDQSRKMKIVLWTALAMTCIPVCVLGGGVKVKTWIPVRGAFELDEGELHLRQLPAAVLPPATEPPRMKMGTVVGNCISITLVLGIQIAKPINLRRWDTRIEGNLQCTRYVKLPVGFSVSTASYSSECCALFLSLWDNIVTMDLEVEYIWSSPAGLMQAVFLLARYGNAATLFTYQGDFEPSLVFSGIRAGSHSTALMQGLSFDFWYHVDGIHFLIQPLKLILRVALAVTYIPMFVLGEMGFVSLYRHTIVLPPPFNACAITKPSKLIPAAFGCMAAFDLFAIVLTAYNMLDRPHGPRHSIIMEMRRDGAVWFLILFALRFSNFILFVALPLQQVLAAFPIIWALISITGSRMILHIEALKRPLPNLQPPRTLLTRIPPRRDVLELEELYHAVDTACSTVA</sequence>
<organism evidence="1 2">
    <name type="scientific">Irpex rosettiformis</name>
    <dbReference type="NCBI Taxonomy" id="378272"/>
    <lineage>
        <taxon>Eukaryota</taxon>
        <taxon>Fungi</taxon>
        <taxon>Dikarya</taxon>
        <taxon>Basidiomycota</taxon>
        <taxon>Agaricomycotina</taxon>
        <taxon>Agaricomycetes</taxon>
        <taxon>Polyporales</taxon>
        <taxon>Irpicaceae</taxon>
        <taxon>Irpex</taxon>
    </lineage>
</organism>
<keyword evidence="2" id="KW-1185">Reference proteome</keyword>
<name>A0ACB8TME2_9APHY</name>
<evidence type="ECO:0000313" key="1">
    <source>
        <dbReference type="EMBL" id="KAI0083185.1"/>
    </source>
</evidence>
<dbReference type="Proteomes" id="UP001055072">
    <property type="component" value="Unassembled WGS sequence"/>
</dbReference>
<protein>
    <submittedName>
        <fullName evidence="1">Uncharacterized protein</fullName>
    </submittedName>
</protein>
<comment type="caution">
    <text evidence="1">The sequence shown here is derived from an EMBL/GenBank/DDBJ whole genome shotgun (WGS) entry which is preliminary data.</text>
</comment>
<gene>
    <name evidence="1" type="ORF">BDY19DRAFT_910788</name>
</gene>
<evidence type="ECO:0000313" key="2">
    <source>
        <dbReference type="Proteomes" id="UP001055072"/>
    </source>
</evidence>
<reference evidence="1" key="1">
    <citation type="journal article" date="2021" name="Environ. Microbiol.">
        <title>Gene family expansions and transcriptome signatures uncover fungal adaptations to wood decay.</title>
        <authorList>
            <person name="Hage H."/>
            <person name="Miyauchi S."/>
            <person name="Viragh M."/>
            <person name="Drula E."/>
            <person name="Min B."/>
            <person name="Chaduli D."/>
            <person name="Navarro D."/>
            <person name="Favel A."/>
            <person name="Norest M."/>
            <person name="Lesage-Meessen L."/>
            <person name="Balint B."/>
            <person name="Merenyi Z."/>
            <person name="de Eugenio L."/>
            <person name="Morin E."/>
            <person name="Martinez A.T."/>
            <person name="Baldrian P."/>
            <person name="Stursova M."/>
            <person name="Martinez M.J."/>
            <person name="Novotny C."/>
            <person name="Magnuson J.K."/>
            <person name="Spatafora J.W."/>
            <person name="Maurice S."/>
            <person name="Pangilinan J."/>
            <person name="Andreopoulos W."/>
            <person name="LaButti K."/>
            <person name="Hundley H."/>
            <person name="Na H."/>
            <person name="Kuo A."/>
            <person name="Barry K."/>
            <person name="Lipzen A."/>
            <person name="Henrissat B."/>
            <person name="Riley R."/>
            <person name="Ahrendt S."/>
            <person name="Nagy L.G."/>
            <person name="Grigoriev I.V."/>
            <person name="Martin F."/>
            <person name="Rosso M.N."/>
        </authorList>
    </citation>
    <scope>NUCLEOTIDE SEQUENCE</scope>
    <source>
        <strain evidence="1">CBS 384.51</strain>
    </source>
</reference>
<accession>A0ACB8TME2</accession>